<dbReference type="InterPro" id="IPR017150">
    <property type="entry name" value="Pept_M20_glutamate_carboxypep"/>
</dbReference>
<evidence type="ECO:0000256" key="1">
    <source>
        <dbReference type="ARBA" id="ARBA00022723"/>
    </source>
</evidence>
<proteinExistence type="predicted"/>
<feature type="region of interest" description="Disordered" evidence="3">
    <location>
        <begin position="212"/>
        <end position="261"/>
    </location>
</feature>
<dbReference type="Gene3D" id="3.40.630.10">
    <property type="entry name" value="Zn peptidases"/>
    <property type="match status" value="1"/>
</dbReference>
<dbReference type="Gene3D" id="3.30.70.360">
    <property type="match status" value="1"/>
</dbReference>
<protein>
    <submittedName>
        <fullName evidence="5">M20 family metallopeptidase</fullName>
    </submittedName>
</protein>
<dbReference type="PANTHER" id="PTHR43808">
    <property type="entry name" value="ACETYLORNITHINE DEACETYLASE"/>
    <property type="match status" value="1"/>
</dbReference>
<dbReference type="PANTHER" id="PTHR43808:SF9">
    <property type="entry name" value="BLL0789 PROTEIN"/>
    <property type="match status" value="1"/>
</dbReference>
<dbReference type="Proteomes" id="UP001500831">
    <property type="component" value="Unassembled WGS sequence"/>
</dbReference>
<gene>
    <name evidence="5" type="ORF">GCM10010517_35350</name>
</gene>
<feature type="domain" description="Peptidase M20 dimerisation" evidence="4">
    <location>
        <begin position="163"/>
        <end position="304"/>
    </location>
</feature>
<dbReference type="Pfam" id="PF01546">
    <property type="entry name" value="Peptidase_M20"/>
    <property type="match status" value="1"/>
</dbReference>
<evidence type="ECO:0000256" key="3">
    <source>
        <dbReference type="SAM" id="MobiDB-lite"/>
    </source>
</evidence>
<evidence type="ECO:0000313" key="5">
    <source>
        <dbReference type="EMBL" id="GAA2874638.1"/>
    </source>
</evidence>
<dbReference type="PIRSF" id="PIRSF037238">
    <property type="entry name" value="Carboxypeptidase_G2"/>
    <property type="match status" value="1"/>
</dbReference>
<dbReference type="SUPFAM" id="SSF53187">
    <property type="entry name" value="Zn-dependent exopeptidases"/>
    <property type="match status" value="1"/>
</dbReference>
<evidence type="ECO:0000259" key="4">
    <source>
        <dbReference type="Pfam" id="PF07687"/>
    </source>
</evidence>
<dbReference type="EMBL" id="BAAAVI010000023">
    <property type="protein sequence ID" value="GAA2874638.1"/>
    <property type="molecule type" value="Genomic_DNA"/>
</dbReference>
<dbReference type="CDD" id="cd03885">
    <property type="entry name" value="M20_CPDG2"/>
    <property type="match status" value="1"/>
</dbReference>
<keyword evidence="6" id="KW-1185">Reference proteome</keyword>
<dbReference type="Pfam" id="PF07687">
    <property type="entry name" value="M20_dimer"/>
    <property type="match status" value="1"/>
</dbReference>
<feature type="compositionally biased region" description="Low complexity" evidence="3">
    <location>
        <begin position="238"/>
        <end position="261"/>
    </location>
</feature>
<keyword evidence="1" id="KW-0479">Metal-binding</keyword>
<comment type="caution">
    <text evidence="5">The sequence shown here is derived from an EMBL/GenBank/DDBJ whole genome shotgun (WGS) entry which is preliminary data.</text>
</comment>
<organism evidence="5 6">
    <name type="scientific">Streptosporangium fragile</name>
    <dbReference type="NCBI Taxonomy" id="46186"/>
    <lineage>
        <taxon>Bacteria</taxon>
        <taxon>Bacillati</taxon>
        <taxon>Actinomycetota</taxon>
        <taxon>Actinomycetes</taxon>
        <taxon>Streptosporangiales</taxon>
        <taxon>Streptosporangiaceae</taxon>
        <taxon>Streptosporangium</taxon>
    </lineage>
</organism>
<dbReference type="InterPro" id="IPR002933">
    <property type="entry name" value="Peptidase_M20"/>
</dbReference>
<keyword evidence="2" id="KW-0378">Hydrolase</keyword>
<evidence type="ECO:0000313" key="6">
    <source>
        <dbReference type="Proteomes" id="UP001500831"/>
    </source>
</evidence>
<dbReference type="SUPFAM" id="SSF55031">
    <property type="entry name" value="Bacterial exopeptidase dimerisation domain"/>
    <property type="match status" value="1"/>
</dbReference>
<dbReference type="InterPro" id="IPR050072">
    <property type="entry name" value="Peptidase_M20A"/>
</dbReference>
<accession>A0ABN3VZI6</accession>
<reference evidence="5 6" key="1">
    <citation type="journal article" date="2019" name="Int. J. Syst. Evol. Microbiol.">
        <title>The Global Catalogue of Microorganisms (GCM) 10K type strain sequencing project: providing services to taxonomists for standard genome sequencing and annotation.</title>
        <authorList>
            <consortium name="The Broad Institute Genomics Platform"/>
            <consortium name="The Broad Institute Genome Sequencing Center for Infectious Disease"/>
            <person name="Wu L."/>
            <person name="Ma J."/>
        </authorList>
    </citation>
    <scope>NUCLEOTIDE SEQUENCE [LARGE SCALE GENOMIC DNA]</scope>
    <source>
        <strain evidence="5 6">JCM 6242</strain>
    </source>
</reference>
<name>A0ABN3VZI6_9ACTN</name>
<sequence length="409" mass="41372">MSLDTMLEDLQELVVCESFSGDHAAVARSAGVVADQGRRRLGARPETIVIDGVTHLRWSFGPPRVLLVGHHDTVWPTGSLRTRPWSVADGIARGPGVFDMKAGLVQMFHALAALPSPDGVCVLVTGDEEVGSPSSRALIEESARGCAAAFVLEASADGGALKTARKGTSAYEVTVYGRAAHAGLEPEKGANAGVELAHQILALAGIADRVNGDGPPPTAVETPPGTAHGLPASPRPVSPAARTPPAGAAPETGPPNLLGPTTVTPTVLSAGVTVNTVPALARVSVDVRVPTLAAQQRVHDLMKALSPRLAGTRLEVRGGPNRPPLEETSSAGLFALARRVAADLGLGPLRGAGVGGASDGNFTAGVGCPTLDGLGAVGGGAHADGEHVIVAEMPGRAALLAGLVRAVLR</sequence>
<dbReference type="InterPro" id="IPR036264">
    <property type="entry name" value="Bact_exopeptidase_dim_dom"/>
</dbReference>
<evidence type="ECO:0000256" key="2">
    <source>
        <dbReference type="ARBA" id="ARBA00022801"/>
    </source>
</evidence>
<dbReference type="InterPro" id="IPR011650">
    <property type="entry name" value="Peptidase_M20_dimer"/>
</dbReference>